<evidence type="ECO:0000313" key="2">
    <source>
        <dbReference type="Proteomes" id="UP000256970"/>
    </source>
</evidence>
<name>A0A383VD41_TETOB</name>
<organism evidence="1 2">
    <name type="scientific">Tetradesmus obliquus</name>
    <name type="common">Green alga</name>
    <name type="synonym">Acutodesmus obliquus</name>
    <dbReference type="NCBI Taxonomy" id="3088"/>
    <lineage>
        <taxon>Eukaryota</taxon>
        <taxon>Viridiplantae</taxon>
        <taxon>Chlorophyta</taxon>
        <taxon>core chlorophytes</taxon>
        <taxon>Chlorophyceae</taxon>
        <taxon>CS clade</taxon>
        <taxon>Sphaeropleales</taxon>
        <taxon>Scenedesmaceae</taxon>
        <taxon>Tetradesmus</taxon>
    </lineage>
</organism>
<protein>
    <submittedName>
        <fullName evidence="1">Uncharacterized protein</fullName>
    </submittedName>
</protein>
<evidence type="ECO:0000313" key="1">
    <source>
        <dbReference type="EMBL" id="SZX63478.1"/>
    </source>
</evidence>
<dbReference type="Proteomes" id="UP000256970">
    <property type="component" value="Unassembled WGS sequence"/>
</dbReference>
<proteinExistence type="predicted"/>
<gene>
    <name evidence="1" type="ORF">BQ4739_LOCUS4018</name>
</gene>
<dbReference type="EMBL" id="FNXT01000322">
    <property type="protein sequence ID" value="SZX63478.1"/>
    <property type="molecule type" value="Genomic_DNA"/>
</dbReference>
<accession>A0A383VD41</accession>
<keyword evidence="2" id="KW-1185">Reference proteome</keyword>
<dbReference type="AlphaFoldDB" id="A0A383VD41"/>
<sequence length="69" mass="7936">MALASCSFTSITVSVGALELMQRQTRCWEIACIMHWQEACMGRQGTQEAISWQVAWLVHFLGWRQLLHV</sequence>
<reference evidence="1 2" key="1">
    <citation type="submission" date="2016-10" db="EMBL/GenBank/DDBJ databases">
        <authorList>
            <person name="Cai Z."/>
        </authorList>
    </citation>
    <scope>NUCLEOTIDE SEQUENCE [LARGE SCALE GENOMIC DNA]</scope>
</reference>